<evidence type="ECO:0000313" key="3">
    <source>
        <dbReference type="EMBL" id="GAA3565615.1"/>
    </source>
</evidence>
<protein>
    <submittedName>
        <fullName evidence="3">Uncharacterized protein</fullName>
    </submittedName>
</protein>
<feature type="transmembrane region" description="Helical" evidence="2">
    <location>
        <begin position="54"/>
        <end position="75"/>
    </location>
</feature>
<feature type="region of interest" description="Disordered" evidence="1">
    <location>
        <begin position="1"/>
        <end position="49"/>
    </location>
</feature>
<evidence type="ECO:0000313" key="4">
    <source>
        <dbReference type="Proteomes" id="UP001500767"/>
    </source>
</evidence>
<accession>A0ABP6XJE1</accession>
<keyword evidence="2" id="KW-1133">Transmembrane helix</keyword>
<evidence type="ECO:0000256" key="2">
    <source>
        <dbReference type="SAM" id="Phobius"/>
    </source>
</evidence>
<sequence length="231" mass="24242">MTAHDPDAWWSPVPGPSEPPARADAYAPTDAQGPWSAEPPWSAPGPAAPGRRRWPWVVSGLTALVLVVAGLGLALGRTGTKTLTDAGGTVSVAVPRSWYDNTGEPGSDPDFPPVLAASNLWQSRWVEVARFDVDDGASLRSFHDEGVEHECATWACTHRSGPHTLVVGGHDAIEQVVTHARDADGGASSSLTLTVWLDDEAVELYAVATATGSTPPDAASLERIAASLRLL</sequence>
<reference evidence="4" key="1">
    <citation type="journal article" date="2019" name="Int. J. Syst. Evol. Microbiol.">
        <title>The Global Catalogue of Microorganisms (GCM) 10K type strain sequencing project: providing services to taxonomists for standard genome sequencing and annotation.</title>
        <authorList>
            <consortium name="The Broad Institute Genomics Platform"/>
            <consortium name="The Broad Institute Genome Sequencing Center for Infectious Disease"/>
            <person name="Wu L."/>
            <person name="Ma J."/>
        </authorList>
    </citation>
    <scope>NUCLEOTIDE SEQUENCE [LARGE SCALE GENOMIC DNA]</scope>
    <source>
        <strain evidence="4">JCM 16540</strain>
    </source>
</reference>
<proteinExistence type="predicted"/>
<keyword evidence="2" id="KW-0812">Transmembrane</keyword>
<evidence type="ECO:0000256" key="1">
    <source>
        <dbReference type="SAM" id="MobiDB-lite"/>
    </source>
</evidence>
<dbReference type="Proteomes" id="UP001500767">
    <property type="component" value="Unassembled WGS sequence"/>
</dbReference>
<keyword evidence="4" id="KW-1185">Reference proteome</keyword>
<gene>
    <name evidence="3" type="ORF">GCM10022197_21870</name>
</gene>
<comment type="caution">
    <text evidence="3">The sequence shown here is derived from an EMBL/GenBank/DDBJ whole genome shotgun (WGS) entry which is preliminary data.</text>
</comment>
<keyword evidence="2" id="KW-0472">Membrane</keyword>
<dbReference type="EMBL" id="BAAAYR010000002">
    <property type="protein sequence ID" value="GAA3565615.1"/>
    <property type="molecule type" value="Genomic_DNA"/>
</dbReference>
<organism evidence="3 4">
    <name type="scientific">Microlunatus spumicola</name>
    <dbReference type="NCBI Taxonomy" id="81499"/>
    <lineage>
        <taxon>Bacteria</taxon>
        <taxon>Bacillati</taxon>
        <taxon>Actinomycetota</taxon>
        <taxon>Actinomycetes</taxon>
        <taxon>Propionibacteriales</taxon>
        <taxon>Propionibacteriaceae</taxon>
        <taxon>Microlunatus</taxon>
    </lineage>
</organism>
<name>A0ABP6XJE1_9ACTN</name>
<dbReference type="RefSeq" id="WP_204910643.1">
    <property type="nucleotide sequence ID" value="NZ_BAAAYR010000002.1"/>
</dbReference>